<comment type="caution">
    <text evidence="2">The sequence shown here is derived from an EMBL/GenBank/DDBJ whole genome shotgun (WGS) entry which is preliminary data.</text>
</comment>
<sequence length="487" mass="53397">MNTQSSRLKQSGFTLVELTLVVLILGIIFIYFSNNMGAIGHVQKIKQSQNQLKTLKTELLNFGKAHKYLPCPDTDNDGLENRTNMIVATETLDVCDSSSGTVPYLTLGLQKEAITDSWNNPIRYAVNTETTDGAKVCDKRSSASFFCTLAADTTPWFNMTDTPPNSTDSGSGNYTICNQKTASCDASTSMQGIDVNTASIVLLAYNQDGSQTLNNCSGQNLATKENCDNDLYFHQAQAYNQAQKFFDDSLLGISGYEIKASLLANNINWDSYTTTSSSSGLTPTYEDFDLTADDNVPISNNPDEQDVILINRNMTTDLDLGGGDDYLAIGNNLASTDSNPKLDMGDGNDQLYIVGTATTPIYLGDGDDAFVLGTDMQSQAFTGDGNDRIWIQGNILEGYGTRRGRKRYILEMGNGDDILWVGNSEDPQSGQIQSNIKGDDGYDILVLEQTSKSDYQNDSTLRDFVNEFELVIFKADDNGNREYLELN</sequence>
<dbReference type="SUPFAM" id="SSF54523">
    <property type="entry name" value="Pili subunits"/>
    <property type="match status" value="1"/>
</dbReference>
<evidence type="ECO:0000256" key="1">
    <source>
        <dbReference type="SAM" id="Phobius"/>
    </source>
</evidence>
<protein>
    <submittedName>
        <fullName evidence="2">Type II secretion system protein</fullName>
    </submittedName>
</protein>
<keyword evidence="1" id="KW-0812">Transmembrane</keyword>
<reference evidence="2 3" key="1">
    <citation type="submission" date="2021-03" db="EMBL/GenBank/DDBJ databases">
        <title>Thiomicrorhabdus sp.nov.,novel sulfur-oxidizing bacteria isolated from coastal sediment.</title>
        <authorList>
            <person name="Liu X."/>
        </authorList>
    </citation>
    <scope>NUCLEOTIDE SEQUENCE [LARGE SCALE GENOMIC DNA]</scope>
    <source>
        <strain evidence="2 3">6S2-11</strain>
    </source>
</reference>
<evidence type="ECO:0000313" key="2">
    <source>
        <dbReference type="EMBL" id="MBO1926258.1"/>
    </source>
</evidence>
<gene>
    <name evidence="2" type="ORF">J3998_01605</name>
</gene>
<accession>A0ABS3Q2C0</accession>
<dbReference type="EMBL" id="JAGETV010000002">
    <property type="protein sequence ID" value="MBO1926258.1"/>
    <property type="molecule type" value="Genomic_DNA"/>
</dbReference>
<proteinExistence type="predicted"/>
<dbReference type="Gene3D" id="2.160.20.160">
    <property type="match status" value="1"/>
</dbReference>
<dbReference type="Proteomes" id="UP000664835">
    <property type="component" value="Unassembled WGS sequence"/>
</dbReference>
<feature type="transmembrane region" description="Helical" evidence="1">
    <location>
        <begin position="12"/>
        <end position="32"/>
    </location>
</feature>
<keyword evidence="1" id="KW-1133">Transmembrane helix</keyword>
<dbReference type="Pfam" id="PF07963">
    <property type="entry name" value="N_methyl"/>
    <property type="match status" value="1"/>
</dbReference>
<keyword evidence="1" id="KW-0472">Membrane</keyword>
<dbReference type="InterPro" id="IPR012902">
    <property type="entry name" value="N_methyl_site"/>
</dbReference>
<dbReference type="NCBIfam" id="TIGR02532">
    <property type="entry name" value="IV_pilin_GFxxxE"/>
    <property type="match status" value="1"/>
</dbReference>
<name>A0ABS3Q2C0_9GAMM</name>
<dbReference type="InterPro" id="IPR045584">
    <property type="entry name" value="Pilin-like"/>
</dbReference>
<evidence type="ECO:0000313" key="3">
    <source>
        <dbReference type="Proteomes" id="UP000664835"/>
    </source>
</evidence>
<keyword evidence="3" id="KW-1185">Reference proteome</keyword>
<organism evidence="2 3">
    <name type="scientific">Thiomicrorhabdus marina</name>
    <dbReference type="NCBI Taxonomy" id="2818442"/>
    <lineage>
        <taxon>Bacteria</taxon>
        <taxon>Pseudomonadati</taxon>
        <taxon>Pseudomonadota</taxon>
        <taxon>Gammaproteobacteria</taxon>
        <taxon>Thiotrichales</taxon>
        <taxon>Piscirickettsiaceae</taxon>
        <taxon>Thiomicrorhabdus</taxon>
    </lineage>
</organism>
<dbReference type="RefSeq" id="WP_208146857.1">
    <property type="nucleotide sequence ID" value="NZ_JAGETV010000002.1"/>
</dbReference>